<accession>A0AAD5PC02</accession>
<dbReference type="Proteomes" id="UP001209540">
    <property type="component" value="Unassembled WGS sequence"/>
</dbReference>
<organism evidence="2 3">
    <name type="scientific">Phascolomyces articulosus</name>
    <dbReference type="NCBI Taxonomy" id="60185"/>
    <lineage>
        <taxon>Eukaryota</taxon>
        <taxon>Fungi</taxon>
        <taxon>Fungi incertae sedis</taxon>
        <taxon>Mucoromycota</taxon>
        <taxon>Mucoromycotina</taxon>
        <taxon>Mucoromycetes</taxon>
        <taxon>Mucorales</taxon>
        <taxon>Lichtheimiaceae</taxon>
        <taxon>Phascolomyces</taxon>
    </lineage>
</organism>
<keyword evidence="1" id="KW-0812">Transmembrane</keyword>
<gene>
    <name evidence="2" type="ORF">BDA99DRAFT_539043</name>
</gene>
<keyword evidence="1" id="KW-1133">Transmembrane helix</keyword>
<keyword evidence="1" id="KW-0472">Membrane</keyword>
<comment type="caution">
    <text evidence="2">The sequence shown here is derived from an EMBL/GenBank/DDBJ whole genome shotgun (WGS) entry which is preliminary data.</text>
</comment>
<evidence type="ECO:0000256" key="1">
    <source>
        <dbReference type="SAM" id="Phobius"/>
    </source>
</evidence>
<dbReference type="AlphaFoldDB" id="A0AAD5PC02"/>
<reference evidence="2" key="1">
    <citation type="journal article" date="2022" name="IScience">
        <title>Evolution of zygomycete secretomes and the origins of terrestrial fungal ecologies.</title>
        <authorList>
            <person name="Chang Y."/>
            <person name="Wang Y."/>
            <person name="Mondo S."/>
            <person name="Ahrendt S."/>
            <person name="Andreopoulos W."/>
            <person name="Barry K."/>
            <person name="Beard J."/>
            <person name="Benny G.L."/>
            <person name="Blankenship S."/>
            <person name="Bonito G."/>
            <person name="Cuomo C."/>
            <person name="Desiro A."/>
            <person name="Gervers K.A."/>
            <person name="Hundley H."/>
            <person name="Kuo A."/>
            <person name="LaButti K."/>
            <person name="Lang B.F."/>
            <person name="Lipzen A."/>
            <person name="O'Donnell K."/>
            <person name="Pangilinan J."/>
            <person name="Reynolds N."/>
            <person name="Sandor L."/>
            <person name="Smith M.E."/>
            <person name="Tsang A."/>
            <person name="Grigoriev I.V."/>
            <person name="Stajich J.E."/>
            <person name="Spatafora J.W."/>
        </authorList>
    </citation>
    <scope>NUCLEOTIDE SEQUENCE</scope>
    <source>
        <strain evidence="2">RSA 2281</strain>
    </source>
</reference>
<reference evidence="2" key="2">
    <citation type="submission" date="2023-02" db="EMBL/GenBank/DDBJ databases">
        <authorList>
            <consortium name="DOE Joint Genome Institute"/>
            <person name="Mondo S.J."/>
            <person name="Chang Y."/>
            <person name="Wang Y."/>
            <person name="Ahrendt S."/>
            <person name="Andreopoulos W."/>
            <person name="Barry K."/>
            <person name="Beard J."/>
            <person name="Benny G.L."/>
            <person name="Blankenship S."/>
            <person name="Bonito G."/>
            <person name="Cuomo C."/>
            <person name="Desiro A."/>
            <person name="Gervers K.A."/>
            <person name="Hundley H."/>
            <person name="Kuo A."/>
            <person name="LaButti K."/>
            <person name="Lang B.F."/>
            <person name="Lipzen A."/>
            <person name="O'Donnell K."/>
            <person name="Pangilinan J."/>
            <person name="Reynolds N."/>
            <person name="Sandor L."/>
            <person name="Smith M.W."/>
            <person name="Tsang A."/>
            <person name="Grigoriev I.V."/>
            <person name="Stajich J.E."/>
            <person name="Spatafora J.W."/>
        </authorList>
    </citation>
    <scope>NUCLEOTIDE SEQUENCE</scope>
    <source>
        <strain evidence="2">RSA 2281</strain>
    </source>
</reference>
<name>A0AAD5PC02_9FUNG</name>
<protein>
    <submittedName>
        <fullName evidence="2">Uncharacterized protein</fullName>
    </submittedName>
</protein>
<sequence length="104" mass="12265">MQLSFMVAFKHPIETQKQERKMIGTKSLAITSFPDNAEPFIFILYIAYKINFMFSIFMYYGAPHLDVHRFSLYNIEPDRGTIVKGHTSRTDFMVISYMKIKLQE</sequence>
<dbReference type="EMBL" id="JAIXMP010000019">
    <property type="protein sequence ID" value="KAI9258028.1"/>
    <property type="molecule type" value="Genomic_DNA"/>
</dbReference>
<feature type="transmembrane region" description="Helical" evidence="1">
    <location>
        <begin position="40"/>
        <end position="62"/>
    </location>
</feature>
<evidence type="ECO:0000313" key="2">
    <source>
        <dbReference type="EMBL" id="KAI9258028.1"/>
    </source>
</evidence>
<proteinExistence type="predicted"/>
<evidence type="ECO:0000313" key="3">
    <source>
        <dbReference type="Proteomes" id="UP001209540"/>
    </source>
</evidence>
<keyword evidence="3" id="KW-1185">Reference proteome</keyword>